<keyword evidence="5 7" id="KW-0472">Membrane</keyword>
<evidence type="ECO:0000256" key="6">
    <source>
        <dbReference type="SAM" id="MobiDB-lite"/>
    </source>
</evidence>
<keyword evidence="4 7" id="KW-1133">Transmembrane helix</keyword>
<dbReference type="Pfam" id="PF02687">
    <property type="entry name" value="FtsX"/>
    <property type="match status" value="2"/>
</dbReference>
<feature type="region of interest" description="Disordered" evidence="6">
    <location>
        <begin position="858"/>
        <end position="888"/>
    </location>
</feature>
<feature type="transmembrane region" description="Helical" evidence="7">
    <location>
        <begin position="742"/>
        <end position="761"/>
    </location>
</feature>
<dbReference type="InterPro" id="IPR003838">
    <property type="entry name" value="ABC3_permease_C"/>
</dbReference>
<evidence type="ECO:0000256" key="7">
    <source>
        <dbReference type="SAM" id="Phobius"/>
    </source>
</evidence>
<feature type="transmembrane region" description="Helical" evidence="7">
    <location>
        <begin position="17"/>
        <end position="38"/>
    </location>
</feature>
<feature type="compositionally biased region" description="Polar residues" evidence="6">
    <location>
        <begin position="869"/>
        <end position="888"/>
    </location>
</feature>
<evidence type="ECO:0000256" key="1">
    <source>
        <dbReference type="ARBA" id="ARBA00004651"/>
    </source>
</evidence>
<evidence type="ECO:0000256" key="2">
    <source>
        <dbReference type="ARBA" id="ARBA00022475"/>
    </source>
</evidence>
<feature type="transmembrane region" description="Helical" evidence="7">
    <location>
        <begin position="1036"/>
        <end position="1057"/>
    </location>
</feature>
<keyword evidence="10" id="KW-1185">Reference proteome</keyword>
<evidence type="ECO:0000313" key="10">
    <source>
        <dbReference type="Proteomes" id="UP000326837"/>
    </source>
</evidence>
<dbReference type="RefSeq" id="WP_152100504.1">
    <property type="nucleotide sequence ID" value="NZ_AP021861.1"/>
</dbReference>
<feature type="transmembrane region" description="Helical" evidence="7">
    <location>
        <begin position="562"/>
        <end position="586"/>
    </location>
</feature>
<proteinExistence type="predicted"/>
<dbReference type="AlphaFoldDB" id="A0A5K7XJ38"/>
<feature type="transmembrane region" description="Helical" evidence="7">
    <location>
        <begin position="1116"/>
        <end position="1137"/>
    </location>
</feature>
<accession>A0A5K7XJ38</accession>
<dbReference type="EMBL" id="AP021861">
    <property type="protein sequence ID" value="BBO35041.1"/>
    <property type="molecule type" value="Genomic_DNA"/>
</dbReference>
<feature type="domain" description="ABC3 transporter permease C-terminal" evidence="8">
    <location>
        <begin position="1037"/>
        <end position="1145"/>
    </location>
</feature>
<dbReference type="InterPro" id="IPR051125">
    <property type="entry name" value="ABC-4/HrtB_transporter"/>
</dbReference>
<gene>
    <name evidence="9" type="ORF">PLANPX_4653</name>
</gene>
<dbReference type="GO" id="GO:0005886">
    <property type="term" value="C:plasma membrane"/>
    <property type="evidence" value="ECO:0007669"/>
    <property type="project" value="UniProtKB-SubCell"/>
</dbReference>
<feature type="transmembrane region" description="Helical" evidence="7">
    <location>
        <begin position="1078"/>
        <end position="1104"/>
    </location>
</feature>
<feature type="domain" description="ABC3 transporter permease C-terminal" evidence="8">
    <location>
        <begin position="519"/>
        <end position="641"/>
    </location>
</feature>
<feature type="transmembrane region" description="Helical" evidence="7">
    <location>
        <begin position="689"/>
        <end position="709"/>
    </location>
</feature>
<name>A0A5K7XJ38_9BACT</name>
<organism evidence="9 10">
    <name type="scientific">Lacipirellula parvula</name>
    <dbReference type="NCBI Taxonomy" id="2650471"/>
    <lineage>
        <taxon>Bacteria</taxon>
        <taxon>Pseudomonadati</taxon>
        <taxon>Planctomycetota</taxon>
        <taxon>Planctomycetia</taxon>
        <taxon>Pirellulales</taxon>
        <taxon>Lacipirellulaceae</taxon>
        <taxon>Lacipirellula</taxon>
    </lineage>
</organism>
<evidence type="ECO:0000256" key="4">
    <source>
        <dbReference type="ARBA" id="ARBA00022989"/>
    </source>
</evidence>
<dbReference type="PANTHER" id="PTHR43738">
    <property type="entry name" value="ABC TRANSPORTER, MEMBRANE PROTEIN"/>
    <property type="match status" value="1"/>
</dbReference>
<keyword evidence="3 7" id="KW-0812">Transmembrane</keyword>
<reference evidence="10" key="1">
    <citation type="submission" date="2019-10" db="EMBL/GenBank/DDBJ databases">
        <title>Lacipirellula parvula gen. nov., sp. nov., representing a lineage of planctomycetes widespread in freshwater anoxic habitats, and description of the family Lacipirellulaceae.</title>
        <authorList>
            <person name="Dedysh S.N."/>
            <person name="Kulichevskaya I.S."/>
            <person name="Beletsky A.V."/>
            <person name="Rakitin A.L."/>
            <person name="Mardanov A.V."/>
            <person name="Ivanova A.A."/>
            <person name="Saltykova V.X."/>
            <person name="Rijpstra W.I.C."/>
            <person name="Sinninghe Damste J.S."/>
            <person name="Ravin N.V."/>
        </authorList>
    </citation>
    <scope>NUCLEOTIDE SEQUENCE [LARGE SCALE GENOMIC DNA]</scope>
    <source>
        <strain evidence="10">PX69</strain>
    </source>
</reference>
<comment type="subcellular location">
    <subcellularLocation>
        <location evidence="1">Cell membrane</location>
        <topology evidence="1">Multi-pass membrane protein</topology>
    </subcellularLocation>
</comment>
<evidence type="ECO:0000256" key="5">
    <source>
        <dbReference type="ARBA" id="ARBA00023136"/>
    </source>
</evidence>
<keyword evidence="2" id="KW-1003">Cell membrane</keyword>
<feature type="transmembrane region" description="Helical" evidence="7">
    <location>
        <begin position="615"/>
        <end position="634"/>
    </location>
</feature>
<protein>
    <submittedName>
        <fullName evidence="9">ABC transporter</fullName>
    </submittedName>
</protein>
<dbReference type="KEGG" id="lpav:PLANPX_4653"/>
<dbReference type="Proteomes" id="UP000326837">
    <property type="component" value="Chromosome"/>
</dbReference>
<dbReference type="PANTHER" id="PTHR43738:SF2">
    <property type="entry name" value="ABC TRANSPORTER PERMEASE"/>
    <property type="match status" value="1"/>
</dbReference>
<feature type="transmembrane region" description="Helical" evidence="7">
    <location>
        <begin position="515"/>
        <end position="535"/>
    </location>
</feature>
<sequence length="1153" mass="122614">MNSWTYIRASLRQYRRVHLAVAAGVAVTTAVITGALLVGDSMRGSLRDLALGSLGRIDSVLIAEHPFREEGLLADNADVKAAPLLLTQGSALFRDKKGQSHRAAQLQILGVTPEFWQLAEPPMQPPVERGNQIALTATVAQELGVAVGDAVLLRIPIMKSIPADSTLGEKEETAATRRLTVSAILDADDQASLARFSMRPNQTAPRNAFVPLATIQSLLDLPDQANGLAITGDLPFENLHPTLADFGVTVKEVAIAGEPRYLQIAADRLVLPPELVAIAKQLDGERGLQPVVTYLANRMSAGDRRVPYSTIAGVDSTAALGPVMDEQGQPIELADNEVAINDWTANQLDVAVGDEVTFTWYDPETTHGELREHAPLTLKVRAILPLANADGKPTAAADPDFAPELPGVTDQASINDWELPFDLVETVRDEDEKYWDDYRTTPKAFVSHALAAKLWSTRWGTDSVLRLRLGDGATVESVTSALEQSLNPRKLGMSLVAVRQNALAASSGTTPFDGLFLGFSFFLMASAVMLTALLFRLGVEQRAREVGLLEALGTSLKKLRRLLLAEAAIVAAVGALVGVALGVGYARLMVHGLNTWWVAATAEPFLRLHVTPRSLVIGFAVGVLVALATIAWSLRRFAKLPARQLLAGDAEPALPTKGASRWAGTWLPIGVIAAALGLAAAASKLEGEAQGGAFFGSGTLVLIGILAGIRGRLRRPVVGRPTSLNLGGLAARNARRNPSRTMLALGLAATASFLIVAMSAFRLAPTERGVGGFDLLATADLPVLFDLGSESGRRELGFSADDEAKLKDATIISFRVRDGQDASCLNLYKPTQPRILGVPPELATTSDFDWAAALSPPPLQGGARGGIPNASTPNEATRSNETPLTQPLPSGERLGAWSLLSDTLGNDADGQPIVPMVLDRNTAFYSLQLYGLGERLEIRDDANQPAALEIVGLLANSVLQGDVLIGEENFVKLFPETSGRRFFLIRRGANSPPTAELAALLETQLEDYGFDAVDARQRLAELLAVQNTYLSTFQSLGALGLLLGVVGLSVVQLRSIVERRGELALLQATGFRRRRLATMVLTENLVLLVGGLTIGSFAALTAVLPHALAGQAGTPWLTLATLLAIITGVGTLAGWLASRAMLRAPLLPALRGD</sequence>
<evidence type="ECO:0000313" key="9">
    <source>
        <dbReference type="EMBL" id="BBO35041.1"/>
    </source>
</evidence>
<evidence type="ECO:0000256" key="3">
    <source>
        <dbReference type="ARBA" id="ARBA00022692"/>
    </source>
</evidence>
<evidence type="ECO:0000259" key="8">
    <source>
        <dbReference type="Pfam" id="PF02687"/>
    </source>
</evidence>
<feature type="transmembrane region" description="Helical" evidence="7">
    <location>
        <begin position="665"/>
        <end position="683"/>
    </location>
</feature>